<dbReference type="Pfam" id="PF00082">
    <property type="entry name" value="Peptidase_S8"/>
    <property type="match status" value="1"/>
</dbReference>
<dbReference type="PANTHER" id="PTHR43399">
    <property type="entry name" value="SUBTILISIN-RELATED"/>
    <property type="match status" value="1"/>
</dbReference>
<dbReference type="InterPro" id="IPR051048">
    <property type="entry name" value="Peptidase_S8/S53_subtilisin"/>
</dbReference>
<protein>
    <submittedName>
        <fullName evidence="7">Subtilisin DY</fullName>
        <ecNumber evidence="7">3.4.21.62</ecNumber>
    </submittedName>
</protein>
<dbReference type="Gene3D" id="2.60.120.200">
    <property type="match status" value="1"/>
</dbReference>
<dbReference type="Pfam" id="PF18962">
    <property type="entry name" value="Por_Secre_tail"/>
    <property type="match status" value="1"/>
</dbReference>
<dbReference type="InterPro" id="IPR026444">
    <property type="entry name" value="Secre_tail"/>
</dbReference>
<dbReference type="Proteomes" id="UP000064893">
    <property type="component" value="Chromosome"/>
</dbReference>
<keyword evidence="4 5" id="KW-0720">Serine protease</keyword>
<evidence type="ECO:0000256" key="2">
    <source>
        <dbReference type="ARBA" id="ARBA00022670"/>
    </source>
</evidence>
<dbReference type="SUPFAM" id="SSF49899">
    <property type="entry name" value="Concanavalin A-like lectins/glucanases"/>
    <property type="match status" value="1"/>
</dbReference>
<dbReference type="Gene3D" id="3.40.50.200">
    <property type="entry name" value="Peptidase S8/S53 domain"/>
    <property type="match status" value="1"/>
</dbReference>
<evidence type="ECO:0000256" key="3">
    <source>
        <dbReference type="ARBA" id="ARBA00022801"/>
    </source>
</evidence>
<dbReference type="CDD" id="cd04842">
    <property type="entry name" value="Peptidases_S8_Kp43_protease"/>
    <property type="match status" value="1"/>
</dbReference>
<name>A0A0S2I1Q8_9BACT</name>
<dbReference type="GO" id="GO:0016020">
    <property type="term" value="C:membrane"/>
    <property type="evidence" value="ECO:0007669"/>
    <property type="project" value="InterPro"/>
</dbReference>
<dbReference type="GO" id="GO:0005975">
    <property type="term" value="P:carbohydrate metabolic process"/>
    <property type="evidence" value="ECO:0007669"/>
    <property type="project" value="UniProtKB-ARBA"/>
</dbReference>
<accession>A0A0S2I1Q8</accession>
<sequence>MRKLPIILFVILSLCIPKIYGQNTHLVHFANGDYQPVELKDSDYSSGQLLNVLLRSNYQYIQFRKNPDQNEIERLRSAGIELLDYVPYSTWAVKIDHKKVQGARIASFSNIRSVFTVDANYKIDNRLTKRSIPEYAEPQFGKADINVLLYDGCSLNNFLTYANEFNIEVLDRNSDAKKLTLRVSLSALNKLPEYNGVKWIEPITPEKEFKNIDGYRNHQANVLGASFSGARNLTGDGVMVGEWDGGAVGAHHDLYGRVTIGTEEQVHWHSTHVAGTIMGRGILDPKARGTAPNSTLYSSDFNKEDFNIANEMLSVSDDLGVDITSNSWGYTMSQEFCENPFPYISSAYYFDNVAFQNKKLTHVFANGNDQQVCPGGHWTSAWTMKNVILVGAINDKNQMTNYSSWGPLFDGRMAPHICAVGKDVYSTLQNNQYYSEDGTSMATPAISGGIALLYEQYKDIHGVNPGSAIIRSVLFNSATDLGAPGPDYAFGFGRVNFRKAAVAIEEGNIINDQISDGSTNTYDIDVPNNLKQLKVTIAWTDEAGSTTAAFPLVNDLDMRITGDNQEFLPWVLDKDNPEAVAERGVDRVSNFEQITIDNPTTGVYTIEVDGYSIPISGSQSFTITYEFVTDDLHVTYPVGGEVVNPSDSLCIRWDANNKNLPVDIDISYDNGATWESVAENIDGGQEYYTHKITENVASNALVKVSQGAESDICDVPFQILGVPENLKAVEGYQSIDCQWDSVSGATGYDFFQAVEGELVLLGSTNDTTFHVDGLETGVSQYLTVKAKNNNLGITSKHAKAIAPKAIPQYDLAITKILEPVSGINLSSAEQLKIQILNVGAAKIPAGEVIPLKYTINSGSVKADSIVLEEDFNKADTLTFVFSQPVYMSIYDTYNIEAWHEYSADSFYTENNVFDTRVSNNPPVVEFPYTQDFDNFRDLLITSATAPVFLNYGWNNDQVSDDMDWWPNEGETYLDGTGPYADHTSGQGKYLYTEAVVLQGVPGEVNLLSPGFKISTLEHPVLYFWYHMFSQNNEMGSLHIDIYSVANDTMYMDVTDPIVGSQGDQWFRKHVDLTEFKNEDIIRIYFRSELTEHDENAIAIDDVSVRELEENDLEVIALEPVTGNGVMGVAEPVTIRISNLSPLPITAGTTINFSYQLDGQSPTEESYELEEDLNSFDSLSYTFNQTADLSDLTRRYQFKAWVDLSGDQIATNDTLDNHIVHAYCKPRGNCYSNGYPTGVDIFKLEGIHEEFGIENLYSVCGLDPMSGYSFFGDQIAKVYSGQAYPMQIRCIVPPPEYNQETMGEYFKIWIDFDQNGLFDEDEVVFANDQRDIDLLSDTIHIPEDAVPGRTRLRIRSSYYPEELISGSQACTPISHGETEDYGVEILPFPHTDINMVAFNQVPVSQPELTNNETISVKFVNQGLDVLTEGTHIPFKVLLNEAVMADTLQLSEDIAYEDTVVFELDQTLDLSTQGSYRLKIWSDLTFDEDSYNDTLYTKIQHMQHIDAVDYQTSFETADDGWFAASSTWNPFWERGVPNQDLINSADDGNYVWMTGLNSNYLNNASMMLYSPVFDFTNIENPIMRFSLLFDTEAGWDGGILESSTDGINWSKVETLNDLDFYNSDETNNPQWAMGTPWWSGTNAGWKSYQADVQEYAGAQYVMFRFRFNSDGYENAEGMALDKMSIVERVSDLGITDYFGPTGDDELTDREYVEFSFANIGTTTFSDGEIIDVTVRVNDQEKNFNYELIQNLEPGDTIHYQTPESWDMSAQQDYNIMVRIDNDNDELSVNNLHFELIDFSSLENNSYTDEFVKIYPNPADTKTTIFVNRSHADGKIIITDYLGNKVREIKTSRQVSEYGIDLTNMKPGIYIVSLSADDKTITRKFIVK</sequence>
<dbReference type="InterPro" id="IPR000998">
    <property type="entry name" value="MAM_dom"/>
</dbReference>
<dbReference type="InterPro" id="IPR013783">
    <property type="entry name" value="Ig-like_fold"/>
</dbReference>
<evidence type="ECO:0000259" key="6">
    <source>
        <dbReference type="PROSITE" id="PS50060"/>
    </source>
</evidence>
<dbReference type="SMART" id="SM00137">
    <property type="entry name" value="MAM"/>
    <property type="match status" value="1"/>
</dbReference>
<dbReference type="OrthoDB" id="9792152at2"/>
<dbReference type="Gene3D" id="2.60.120.260">
    <property type="entry name" value="Galactose-binding domain-like"/>
    <property type="match status" value="1"/>
</dbReference>
<feature type="domain" description="MAM" evidence="6">
    <location>
        <begin position="928"/>
        <end position="1106"/>
    </location>
</feature>
<dbReference type="GO" id="GO:0004252">
    <property type="term" value="F:serine-type endopeptidase activity"/>
    <property type="evidence" value="ECO:0007669"/>
    <property type="project" value="UniProtKB-UniRule"/>
</dbReference>
<dbReference type="NCBIfam" id="TIGR04183">
    <property type="entry name" value="Por_Secre_tail"/>
    <property type="match status" value="1"/>
</dbReference>
<dbReference type="SUPFAM" id="SSF49785">
    <property type="entry name" value="Galactose-binding domain-like"/>
    <property type="match status" value="1"/>
</dbReference>
<dbReference type="InterPro" id="IPR008979">
    <property type="entry name" value="Galactose-bd-like_sf"/>
</dbReference>
<feature type="active site" description="Charge relay system" evidence="5">
    <location>
        <position position="244"/>
    </location>
</feature>
<dbReference type="GO" id="GO:0004553">
    <property type="term" value="F:hydrolase activity, hydrolyzing O-glycosyl compounds"/>
    <property type="evidence" value="ECO:0007669"/>
    <property type="project" value="UniProtKB-ARBA"/>
</dbReference>
<dbReference type="InterPro" id="IPR045474">
    <property type="entry name" value="GEVED"/>
</dbReference>
<reference evidence="7 8" key="1">
    <citation type="submission" date="2015-11" db="EMBL/GenBank/DDBJ databases">
        <title>Description and complete genome sequence of a novel strain predominating in hypersaline microbial mats and representing a new family of the Bacteriodetes phylum.</title>
        <authorList>
            <person name="Spring S."/>
            <person name="Bunk B."/>
            <person name="Sproer C."/>
            <person name="Klenk H.-P."/>
        </authorList>
    </citation>
    <scope>NUCLEOTIDE SEQUENCE [LARGE SCALE GENOMIC DNA]</scope>
    <source>
        <strain evidence="7 8">L21-Spi-D4</strain>
    </source>
</reference>
<dbReference type="Pfam" id="PF20009">
    <property type="entry name" value="GEVED"/>
    <property type="match status" value="1"/>
</dbReference>
<dbReference type="InterPro" id="IPR023828">
    <property type="entry name" value="Peptidase_S8_Ser-AS"/>
</dbReference>
<dbReference type="PANTHER" id="PTHR43399:SF4">
    <property type="entry name" value="CELL WALL-ASSOCIATED PROTEASE"/>
    <property type="match status" value="1"/>
</dbReference>
<dbReference type="PRINTS" id="PR00723">
    <property type="entry name" value="SUBTILISIN"/>
</dbReference>
<dbReference type="InterPro" id="IPR036852">
    <property type="entry name" value="Peptidase_S8/S53_dom_sf"/>
</dbReference>
<evidence type="ECO:0000256" key="4">
    <source>
        <dbReference type="ARBA" id="ARBA00022825"/>
    </source>
</evidence>
<dbReference type="PROSITE" id="PS00138">
    <property type="entry name" value="SUBTILASE_SER"/>
    <property type="match status" value="1"/>
</dbReference>
<dbReference type="InterPro" id="IPR013320">
    <property type="entry name" value="ConA-like_dom_sf"/>
</dbReference>
<evidence type="ECO:0000256" key="1">
    <source>
        <dbReference type="ARBA" id="ARBA00011073"/>
    </source>
</evidence>
<dbReference type="STRING" id="1307839.L21SP5_02583"/>
<feature type="active site" description="Charge relay system" evidence="5">
    <location>
        <position position="440"/>
    </location>
</feature>
<dbReference type="PROSITE" id="PS50060">
    <property type="entry name" value="MAM_2"/>
    <property type="match status" value="1"/>
</dbReference>
<dbReference type="GO" id="GO:0006508">
    <property type="term" value="P:proteolysis"/>
    <property type="evidence" value="ECO:0007669"/>
    <property type="project" value="UniProtKB-KW"/>
</dbReference>
<dbReference type="SUPFAM" id="SSF52743">
    <property type="entry name" value="Subtilisin-like"/>
    <property type="match status" value="1"/>
</dbReference>
<keyword evidence="8" id="KW-1185">Reference proteome</keyword>
<dbReference type="CDD" id="cd06263">
    <property type="entry name" value="MAM"/>
    <property type="match status" value="1"/>
</dbReference>
<dbReference type="Gene3D" id="2.60.120.380">
    <property type="match status" value="1"/>
</dbReference>
<dbReference type="RefSeq" id="WP_057953598.1">
    <property type="nucleotide sequence ID" value="NZ_CP013118.1"/>
</dbReference>
<dbReference type="InterPro" id="IPR000209">
    <property type="entry name" value="Peptidase_S8/S53_dom"/>
</dbReference>
<dbReference type="EMBL" id="CP013118">
    <property type="protein sequence ID" value="ALO16206.1"/>
    <property type="molecule type" value="Genomic_DNA"/>
</dbReference>
<evidence type="ECO:0000256" key="5">
    <source>
        <dbReference type="PROSITE-ProRule" id="PRU01240"/>
    </source>
</evidence>
<feature type="active site" description="Charge relay system" evidence="5">
    <location>
        <position position="269"/>
    </location>
</feature>
<dbReference type="InterPro" id="IPR034058">
    <property type="entry name" value="TagA/B/C/D_pept_dom"/>
</dbReference>
<keyword evidence="3 5" id="KW-0378">Hydrolase</keyword>
<evidence type="ECO:0000313" key="8">
    <source>
        <dbReference type="Proteomes" id="UP000064893"/>
    </source>
</evidence>
<keyword evidence="2 5" id="KW-0645">Protease</keyword>
<dbReference type="KEGG" id="blq:L21SP5_02583"/>
<evidence type="ECO:0000313" key="7">
    <source>
        <dbReference type="EMBL" id="ALO16206.1"/>
    </source>
</evidence>
<gene>
    <name evidence="7" type="primary">apr_2</name>
    <name evidence="7" type="ORF">L21SP5_02583</name>
</gene>
<proteinExistence type="inferred from homology"/>
<dbReference type="PROSITE" id="PS51892">
    <property type="entry name" value="SUBTILASE"/>
    <property type="match status" value="1"/>
</dbReference>
<dbReference type="Gene3D" id="2.60.40.10">
    <property type="entry name" value="Immunoglobulins"/>
    <property type="match status" value="1"/>
</dbReference>
<organism evidence="7 8">
    <name type="scientific">Salinivirga cyanobacteriivorans</name>
    <dbReference type="NCBI Taxonomy" id="1307839"/>
    <lineage>
        <taxon>Bacteria</taxon>
        <taxon>Pseudomonadati</taxon>
        <taxon>Bacteroidota</taxon>
        <taxon>Bacteroidia</taxon>
        <taxon>Bacteroidales</taxon>
        <taxon>Salinivirgaceae</taxon>
        <taxon>Salinivirga</taxon>
    </lineage>
</organism>
<dbReference type="InterPro" id="IPR015500">
    <property type="entry name" value="Peptidase_S8_subtilisin-rel"/>
</dbReference>
<dbReference type="Pfam" id="PF00629">
    <property type="entry name" value="MAM"/>
    <property type="match status" value="1"/>
</dbReference>
<dbReference type="EC" id="3.4.21.62" evidence="7"/>
<comment type="similarity">
    <text evidence="1 5">Belongs to the peptidase S8 family.</text>
</comment>